<evidence type="ECO:0000259" key="6">
    <source>
        <dbReference type="PROSITE" id="PS50045"/>
    </source>
</evidence>
<dbReference type="Gene3D" id="3.40.50.10660">
    <property type="entry name" value="PrpR receptor domain-like"/>
    <property type="match status" value="1"/>
</dbReference>
<evidence type="ECO:0000256" key="3">
    <source>
        <dbReference type="ARBA" id="ARBA00023015"/>
    </source>
</evidence>
<dbReference type="Pfam" id="PF06506">
    <property type="entry name" value="PrpR_N"/>
    <property type="match status" value="1"/>
</dbReference>
<dbReference type="SUPFAM" id="SSF46689">
    <property type="entry name" value="Homeodomain-like"/>
    <property type="match status" value="1"/>
</dbReference>
<evidence type="ECO:0000256" key="5">
    <source>
        <dbReference type="ARBA" id="ARBA00023163"/>
    </source>
</evidence>
<dbReference type="NCBIfam" id="TIGR00229">
    <property type="entry name" value="sensory_box"/>
    <property type="match status" value="1"/>
</dbReference>
<dbReference type="Pfam" id="PF00989">
    <property type="entry name" value="PAS"/>
    <property type="match status" value="1"/>
</dbReference>
<dbReference type="PROSITE" id="PS50112">
    <property type="entry name" value="PAS"/>
    <property type="match status" value="1"/>
</dbReference>
<dbReference type="InterPro" id="IPR013767">
    <property type="entry name" value="PAS_fold"/>
</dbReference>
<evidence type="ECO:0000313" key="8">
    <source>
        <dbReference type="EMBL" id="MSS26888.1"/>
    </source>
</evidence>
<dbReference type="InterPro" id="IPR000014">
    <property type="entry name" value="PAS"/>
</dbReference>
<dbReference type="InterPro" id="IPR002078">
    <property type="entry name" value="Sigma_54_int"/>
</dbReference>
<reference evidence="8 9" key="1">
    <citation type="submission" date="2019-09" db="EMBL/GenBank/DDBJ databases">
        <title>In-depth cultivation of the pig gut microbiome towards novel bacterial diversity and tailored functional studies.</title>
        <authorList>
            <person name="Wylensek D."/>
            <person name="Hitch T.C.A."/>
            <person name="Clavel T."/>
        </authorList>
    </citation>
    <scope>NUCLEOTIDE SEQUENCE [LARGE SCALE GENOMIC DNA]</scope>
    <source>
        <strain evidence="8 9">PG-178-WT-4</strain>
    </source>
</reference>
<dbReference type="InterPro" id="IPR002197">
    <property type="entry name" value="HTH_Fis"/>
</dbReference>
<dbReference type="PROSITE" id="PS50045">
    <property type="entry name" value="SIGMA54_INTERACT_4"/>
    <property type="match status" value="1"/>
</dbReference>
<dbReference type="InterPro" id="IPR010524">
    <property type="entry name" value="Sig_transdc_resp-reg_PrpR_N"/>
</dbReference>
<dbReference type="CDD" id="cd00009">
    <property type="entry name" value="AAA"/>
    <property type="match status" value="1"/>
</dbReference>
<dbReference type="Pfam" id="PF00158">
    <property type="entry name" value="Sigma54_activat"/>
    <property type="match status" value="1"/>
</dbReference>
<accession>A0A6L5XIE0</accession>
<dbReference type="Pfam" id="PF25601">
    <property type="entry name" value="AAA_lid_14"/>
    <property type="match status" value="1"/>
</dbReference>
<dbReference type="SUPFAM" id="SSF159800">
    <property type="entry name" value="PrpR receptor domain-like"/>
    <property type="match status" value="1"/>
</dbReference>
<dbReference type="CDD" id="cd00130">
    <property type="entry name" value="PAS"/>
    <property type="match status" value="1"/>
</dbReference>
<comment type="caution">
    <text evidence="8">The sequence shown here is derived from an EMBL/GenBank/DDBJ whole genome shotgun (WGS) entry which is preliminary data.</text>
</comment>
<evidence type="ECO:0000313" key="9">
    <source>
        <dbReference type="Proteomes" id="UP000477488"/>
    </source>
</evidence>
<dbReference type="SUPFAM" id="SSF55785">
    <property type="entry name" value="PYP-like sensor domain (PAS domain)"/>
    <property type="match status" value="1"/>
</dbReference>
<evidence type="ECO:0000256" key="2">
    <source>
        <dbReference type="ARBA" id="ARBA00022840"/>
    </source>
</evidence>
<evidence type="ECO:0000256" key="1">
    <source>
        <dbReference type="ARBA" id="ARBA00022741"/>
    </source>
</evidence>
<protein>
    <submittedName>
        <fullName evidence="8">PAS domain-containing protein</fullName>
    </submittedName>
</protein>
<dbReference type="GO" id="GO:0000156">
    <property type="term" value="F:phosphorelay response regulator activity"/>
    <property type="evidence" value="ECO:0007669"/>
    <property type="project" value="InterPro"/>
</dbReference>
<dbReference type="SUPFAM" id="SSF52540">
    <property type="entry name" value="P-loop containing nucleoside triphosphate hydrolases"/>
    <property type="match status" value="1"/>
</dbReference>
<feature type="domain" description="Sigma-54 factor interaction" evidence="6">
    <location>
        <begin position="344"/>
        <end position="577"/>
    </location>
</feature>
<dbReference type="InterPro" id="IPR035965">
    <property type="entry name" value="PAS-like_dom_sf"/>
</dbReference>
<dbReference type="InterPro" id="IPR058031">
    <property type="entry name" value="AAA_lid_NorR"/>
</dbReference>
<dbReference type="Proteomes" id="UP000477488">
    <property type="component" value="Unassembled WGS sequence"/>
</dbReference>
<keyword evidence="2" id="KW-0067">ATP-binding</keyword>
<gene>
    <name evidence="8" type="ORF">FYJ44_02275</name>
</gene>
<dbReference type="GO" id="GO:0006355">
    <property type="term" value="P:regulation of DNA-templated transcription"/>
    <property type="evidence" value="ECO:0007669"/>
    <property type="project" value="InterPro"/>
</dbReference>
<dbReference type="Pfam" id="PF02954">
    <property type="entry name" value="HTH_8"/>
    <property type="match status" value="1"/>
</dbReference>
<dbReference type="Gene3D" id="3.40.50.2300">
    <property type="match status" value="1"/>
</dbReference>
<dbReference type="PROSITE" id="PS00688">
    <property type="entry name" value="SIGMA54_INTERACT_3"/>
    <property type="match status" value="1"/>
</dbReference>
<evidence type="ECO:0000259" key="7">
    <source>
        <dbReference type="PROSITE" id="PS50112"/>
    </source>
</evidence>
<dbReference type="GO" id="GO:0005524">
    <property type="term" value="F:ATP binding"/>
    <property type="evidence" value="ECO:0007669"/>
    <property type="project" value="UniProtKB-KW"/>
</dbReference>
<dbReference type="Gene3D" id="3.30.450.20">
    <property type="entry name" value="PAS domain"/>
    <property type="match status" value="1"/>
</dbReference>
<dbReference type="PROSITE" id="PS00676">
    <property type="entry name" value="SIGMA54_INTERACT_2"/>
    <property type="match status" value="1"/>
</dbReference>
<dbReference type="InterPro" id="IPR003593">
    <property type="entry name" value="AAA+_ATPase"/>
</dbReference>
<keyword evidence="4" id="KW-0238">DNA-binding</keyword>
<organism evidence="8 9">
    <name type="scientific">Desulfovibrio porci</name>
    <dbReference type="NCBI Taxonomy" id="2605782"/>
    <lineage>
        <taxon>Bacteria</taxon>
        <taxon>Pseudomonadati</taxon>
        <taxon>Thermodesulfobacteriota</taxon>
        <taxon>Desulfovibrionia</taxon>
        <taxon>Desulfovibrionales</taxon>
        <taxon>Desulfovibrionaceae</taxon>
        <taxon>Desulfovibrio</taxon>
    </lineage>
</organism>
<dbReference type="InterPro" id="IPR025662">
    <property type="entry name" value="Sigma_54_int_dom_ATP-bd_1"/>
</dbReference>
<keyword evidence="5" id="KW-0804">Transcription</keyword>
<dbReference type="InterPro" id="IPR025944">
    <property type="entry name" value="Sigma_54_int_dom_CS"/>
</dbReference>
<sequence>MRSRSADAPSATGKTMIEYASPPYKIALVAPYGNLSAMFARVAEGLPCSLAVRMGVALEEAVAAARQLINSEQPEVICSRGGSADYIQSQVDVPVVTVSTTALDLLRVLLPFQGKIHKAAFFNYQEPLPEVQAVARALGMEIREYLFHTREEKSSRMLEAAAEGAQLGVGGALVAGMRELCGVDGIVLEAGEDAVRRALREAFAIARIRRVELQRQARTMTILNTIAEGIMVTDENNALTLINPAAENILQIKADEAVGRDARDVVPNTRTWNVLHNGTSELNELQDINGQTIVTNRVPIRMNGRSIGVVCTFAGAERIRQAEQRLRGRQRAHGFEARWRLADILTRNAGMKELKKLAAGYAETDASVLIQGESGSGKELFAQGMHLASRRAAAPFVAVNCAAIPPSLLESELFGYEEGAFTGARRKGKAGYFELAHEGTLFLDEISEMPYHLQARLLRVLQEREVMRVGGAQMIPIDVRIICATNRNLQALAARGLFRQDLFYRCNVLPLHIPPLRERGNDILYLACHFLRKAARGAACTGLDREALDKELGDLLREHAWPGNVRELANVMERLALISGLFPQRSLRELFSRTRAQESGPCVCGGSDPFTPPPPDSGETLREIARRAEYEAITRQLSACNGDYARAARRLGISRVSLWRKLRERPNIAETEEDGGDSSMK</sequence>
<dbReference type="Gene3D" id="1.10.8.60">
    <property type="match status" value="1"/>
</dbReference>
<feature type="domain" description="PAS" evidence="7">
    <location>
        <begin position="215"/>
        <end position="260"/>
    </location>
</feature>
<dbReference type="AlphaFoldDB" id="A0A6L5XIE0"/>
<dbReference type="Gene3D" id="3.40.50.300">
    <property type="entry name" value="P-loop containing nucleotide triphosphate hydrolases"/>
    <property type="match status" value="1"/>
</dbReference>
<name>A0A6L5XIE0_9BACT</name>
<dbReference type="PANTHER" id="PTHR32071">
    <property type="entry name" value="TRANSCRIPTIONAL REGULATORY PROTEIN"/>
    <property type="match status" value="1"/>
</dbReference>
<keyword evidence="3" id="KW-0805">Transcription regulation</keyword>
<dbReference type="PROSITE" id="PS00675">
    <property type="entry name" value="SIGMA54_INTERACT_1"/>
    <property type="match status" value="1"/>
</dbReference>
<dbReference type="GO" id="GO:0043565">
    <property type="term" value="F:sequence-specific DNA binding"/>
    <property type="evidence" value="ECO:0007669"/>
    <property type="project" value="InterPro"/>
</dbReference>
<dbReference type="InterPro" id="IPR027417">
    <property type="entry name" value="P-loop_NTPase"/>
</dbReference>
<dbReference type="InterPro" id="IPR025943">
    <property type="entry name" value="Sigma_54_int_dom_ATP-bd_2"/>
</dbReference>
<evidence type="ECO:0000256" key="4">
    <source>
        <dbReference type="ARBA" id="ARBA00023125"/>
    </source>
</evidence>
<dbReference type="InterPro" id="IPR009057">
    <property type="entry name" value="Homeodomain-like_sf"/>
</dbReference>
<dbReference type="SMART" id="SM00382">
    <property type="entry name" value="AAA"/>
    <property type="match status" value="1"/>
</dbReference>
<proteinExistence type="predicted"/>
<dbReference type="FunFam" id="3.40.50.300:FF:000006">
    <property type="entry name" value="DNA-binding transcriptional regulator NtrC"/>
    <property type="match status" value="1"/>
</dbReference>
<dbReference type="EMBL" id="VUMH01000002">
    <property type="protein sequence ID" value="MSS26888.1"/>
    <property type="molecule type" value="Genomic_DNA"/>
</dbReference>
<dbReference type="Gene3D" id="1.10.10.60">
    <property type="entry name" value="Homeodomain-like"/>
    <property type="match status" value="1"/>
</dbReference>
<dbReference type="SMART" id="SM00091">
    <property type="entry name" value="PAS"/>
    <property type="match status" value="1"/>
</dbReference>
<keyword evidence="9" id="KW-1185">Reference proteome</keyword>
<keyword evidence="1" id="KW-0547">Nucleotide-binding</keyword>